<evidence type="ECO:0000313" key="1">
    <source>
        <dbReference type="EMBL" id="AOZ64896.1"/>
    </source>
</evidence>
<accession>A0A1I9SDG9</accession>
<reference evidence="1 2" key="1">
    <citation type="submission" date="2016-08" db="EMBL/GenBank/DDBJ databases">
        <authorList>
            <person name="Delwel I.O."/>
            <person name="Rosado J.E."/>
            <person name="Bhuiyan S."/>
            <person name="Layton S.R."/>
            <person name="Benjamin R.C."/>
            <person name="Hughes L.E."/>
            <person name="Garlena R.A."/>
            <person name="Russell D.A."/>
            <person name="Pope W.H."/>
            <person name="Jacobs-Sera D."/>
            <person name="Hendrix R.W."/>
            <person name="Hatfull G.F."/>
        </authorList>
    </citation>
    <scope>NUCLEOTIDE SEQUENCE [LARGE SCALE GENOMIC DNA]</scope>
</reference>
<protein>
    <submittedName>
        <fullName evidence="1">Uncharacterized protein</fullName>
    </submittedName>
</protein>
<organism evidence="1 2">
    <name type="scientific">Streptomyces phage OlympicHelado</name>
    <dbReference type="NCBI Taxonomy" id="1897524"/>
    <lineage>
        <taxon>Viruses</taxon>
        <taxon>Duplodnaviria</taxon>
        <taxon>Heunggongvirae</taxon>
        <taxon>Uroviricota</taxon>
        <taxon>Caudoviricetes</taxon>
        <taxon>Rimavirus</taxon>
        <taxon>Rimavirus rima</taxon>
    </lineage>
</organism>
<dbReference type="Proteomes" id="UP000224592">
    <property type="component" value="Segment"/>
</dbReference>
<name>A0A1I9SDG9_9CAUD</name>
<dbReference type="EMBL" id="KX670789">
    <property type="protein sequence ID" value="AOZ64896.1"/>
    <property type="molecule type" value="Genomic_DNA"/>
</dbReference>
<proteinExistence type="predicted"/>
<evidence type="ECO:0000313" key="2">
    <source>
        <dbReference type="Proteomes" id="UP000224592"/>
    </source>
</evidence>
<sequence length="96" mass="10878">MPKMLKFKTSEPNDLQKEIKRLFEKLANTPEDSDEYNRVSDQLAKLYKLQEVDSKQKVSKDQWVAALSSIAGILIVVGYEHAHVIASKAALSFVKK</sequence>
<gene>
    <name evidence="1" type="ORF">SEA_OLYMPICHELADO_31</name>
</gene>